<accession>S5XRE0</accession>
<dbReference type="PATRIC" id="fig|1367847.3.peg.476"/>
<proteinExistence type="predicted"/>
<protein>
    <submittedName>
        <fullName evidence="1">Uncharacterized protein</fullName>
    </submittedName>
</protein>
<reference evidence="1 2" key="1">
    <citation type="journal article" date="2014" name="BMC Genomics">
        <title>Architecture and functions of a multipartite genome of the methylotrophic bacterium Paracoccus aminophilus JCM 7686, containing primary and secondary chromids.</title>
        <authorList>
            <person name="Dziewit L."/>
            <person name="Czarnecki J."/>
            <person name="Wibberg D."/>
            <person name="Radlinska M."/>
            <person name="Mrozek P."/>
            <person name="Szymczak M."/>
            <person name="Schluter A."/>
            <person name="Puhler A."/>
            <person name="Bartosik D."/>
        </authorList>
    </citation>
    <scope>NUCLEOTIDE SEQUENCE [LARGE SCALE GENOMIC DNA]</scope>
    <source>
        <strain evidence="1">JCM 7686</strain>
    </source>
</reference>
<dbReference type="STRING" id="1367847.JCM7686_0528"/>
<organism evidence="1 2">
    <name type="scientific">Paracoccus aminophilus JCM 7686</name>
    <dbReference type="NCBI Taxonomy" id="1367847"/>
    <lineage>
        <taxon>Bacteria</taxon>
        <taxon>Pseudomonadati</taxon>
        <taxon>Pseudomonadota</taxon>
        <taxon>Alphaproteobacteria</taxon>
        <taxon>Rhodobacterales</taxon>
        <taxon>Paracoccaceae</taxon>
        <taxon>Paracoccus</taxon>
    </lineage>
</organism>
<dbReference type="Proteomes" id="UP000015480">
    <property type="component" value="Chromosome"/>
</dbReference>
<dbReference type="HOGENOM" id="CLU_1609233_0_0_5"/>
<sequence>MPSLHLLGLAAVLTLAGCVSTIESLKNSPANDLVGQPPLQPGASGEPVVILNNRGGNVVQTIQRRRQLEQSGVPVEVRGYCGSACTLFITMPNACLAPDATVGFHAPRIPNTTIIPPGVDDIMGSYYRNGVLERWNADWKHSLQIQKISAKEYVAADPQTRLCPR</sequence>
<gene>
    <name evidence="1" type="ORF">JCM7686_0528</name>
</gene>
<dbReference type="EMBL" id="CP006650">
    <property type="protein sequence ID" value="AGT07637.1"/>
    <property type="molecule type" value="Genomic_DNA"/>
</dbReference>
<dbReference type="eggNOG" id="ENOG5033B2H">
    <property type="taxonomic scope" value="Bacteria"/>
</dbReference>
<name>S5XRE0_PARAH</name>
<evidence type="ECO:0000313" key="2">
    <source>
        <dbReference type="Proteomes" id="UP000015480"/>
    </source>
</evidence>
<dbReference type="KEGG" id="pami:JCM7686_0528"/>
<evidence type="ECO:0000313" key="1">
    <source>
        <dbReference type="EMBL" id="AGT07637.1"/>
    </source>
</evidence>
<dbReference type="RefSeq" id="WP_020949276.1">
    <property type="nucleotide sequence ID" value="NC_022041.1"/>
</dbReference>
<keyword evidence="2" id="KW-1185">Reference proteome</keyword>
<dbReference type="OrthoDB" id="7774376at2"/>
<dbReference type="AlphaFoldDB" id="S5XRE0"/>